<dbReference type="InterPro" id="IPR019734">
    <property type="entry name" value="TPR_rpt"/>
</dbReference>
<dbReference type="AlphaFoldDB" id="A0A367J729"/>
<dbReference type="Pfam" id="PF14559">
    <property type="entry name" value="TPR_19"/>
    <property type="match status" value="1"/>
</dbReference>
<dbReference type="InterPro" id="IPR011990">
    <property type="entry name" value="TPR-like_helical_dom_sf"/>
</dbReference>
<dbReference type="PROSITE" id="PS50005">
    <property type="entry name" value="TPR"/>
    <property type="match status" value="2"/>
</dbReference>
<sequence length="315" mass="36468">ERRARKEKERGTGLTKPEMTIQEGPLFASLKDLSNVERTAWLTNINDEAMLLNPHQWLKLGSLFNVNSKVARQTSVLPRLDILPEVLEDRKIEVQDIKPLENYLELRDVQNRNYARDSVAEGIKLIKVNKVKEAMEHYKRALDMDPKYADGWFHVAEAFVQQKKLKEAGEQLEKALKIEADHEGAKALLASKKNEMVHLPKKEEAHLHKDEKEARDHPLTDTEETHDHPRVEREEMILPGHPRVERGGVILHGHPRVEKEEKARREDIVQKKVVEIVQEKVEEIAPKKVEEIAPKKVEEIAQEKVEEIAQEKDEE</sequence>
<dbReference type="EMBL" id="PJQM01004105">
    <property type="protein sequence ID" value="RCH85705.1"/>
    <property type="molecule type" value="Genomic_DNA"/>
</dbReference>
<evidence type="ECO:0000313" key="4">
    <source>
        <dbReference type="Proteomes" id="UP000253551"/>
    </source>
</evidence>
<proteinExistence type="predicted"/>
<feature type="region of interest" description="Disordered" evidence="2">
    <location>
        <begin position="203"/>
        <end position="231"/>
    </location>
</feature>
<evidence type="ECO:0000256" key="2">
    <source>
        <dbReference type="SAM" id="MobiDB-lite"/>
    </source>
</evidence>
<protein>
    <submittedName>
        <fullName evidence="3">Uncharacterized protein</fullName>
    </submittedName>
</protein>
<dbReference type="OrthoDB" id="1914839at2759"/>
<name>A0A367J729_RHIST</name>
<comment type="caution">
    <text evidence="3">The sequence shown here is derived from an EMBL/GenBank/DDBJ whole genome shotgun (WGS) entry which is preliminary data.</text>
</comment>
<dbReference type="SMART" id="SM00028">
    <property type="entry name" value="TPR"/>
    <property type="match status" value="2"/>
</dbReference>
<accession>A0A367J729</accession>
<dbReference type="STRING" id="4846.A0A367J729"/>
<dbReference type="SUPFAM" id="SSF48452">
    <property type="entry name" value="TPR-like"/>
    <property type="match status" value="1"/>
</dbReference>
<dbReference type="Proteomes" id="UP000253551">
    <property type="component" value="Unassembled WGS sequence"/>
</dbReference>
<evidence type="ECO:0000313" key="3">
    <source>
        <dbReference type="EMBL" id="RCH85705.1"/>
    </source>
</evidence>
<reference evidence="3 4" key="1">
    <citation type="journal article" date="2018" name="G3 (Bethesda)">
        <title>Phylogenetic and Phylogenomic Definition of Rhizopus Species.</title>
        <authorList>
            <person name="Gryganskyi A.P."/>
            <person name="Golan J."/>
            <person name="Dolatabadi S."/>
            <person name="Mondo S."/>
            <person name="Robb S."/>
            <person name="Idnurm A."/>
            <person name="Muszewska A."/>
            <person name="Steczkiewicz K."/>
            <person name="Masonjones S."/>
            <person name="Liao H.L."/>
            <person name="Gajdeczka M.T."/>
            <person name="Anike F."/>
            <person name="Vuek A."/>
            <person name="Anishchenko I.M."/>
            <person name="Voigt K."/>
            <person name="de Hoog G.S."/>
            <person name="Smith M.E."/>
            <person name="Heitman J."/>
            <person name="Vilgalys R."/>
            <person name="Stajich J.E."/>
        </authorList>
    </citation>
    <scope>NUCLEOTIDE SEQUENCE [LARGE SCALE GENOMIC DNA]</scope>
    <source>
        <strain evidence="3 4">LSU 92-RS-03</strain>
    </source>
</reference>
<keyword evidence="4" id="KW-1185">Reference proteome</keyword>
<gene>
    <name evidence="3" type="ORF">CU098_000860</name>
</gene>
<evidence type="ECO:0000256" key="1">
    <source>
        <dbReference type="PROSITE-ProRule" id="PRU00339"/>
    </source>
</evidence>
<organism evidence="3 4">
    <name type="scientific">Rhizopus stolonifer</name>
    <name type="common">Rhizopus nigricans</name>
    <dbReference type="NCBI Taxonomy" id="4846"/>
    <lineage>
        <taxon>Eukaryota</taxon>
        <taxon>Fungi</taxon>
        <taxon>Fungi incertae sedis</taxon>
        <taxon>Mucoromycota</taxon>
        <taxon>Mucoromycotina</taxon>
        <taxon>Mucoromycetes</taxon>
        <taxon>Mucorales</taxon>
        <taxon>Mucorineae</taxon>
        <taxon>Rhizopodaceae</taxon>
        <taxon>Rhizopus</taxon>
    </lineage>
</organism>
<feature type="non-terminal residue" evidence="3">
    <location>
        <position position="315"/>
    </location>
</feature>
<dbReference type="Gene3D" id="1.25.40.10">
    <property type="entry name" value="Tetratricopeptide repeat domain"/>
    <property type="match status" value="1"/>
</dbReference>
<feature type="repeat" description="TPR" evidence="1">
    <location>
        <begin position="149"/>
        <end position="182"/>
    </location>
</feature>
<keyword evidence="1" id="KW-0802">TPR repeat</keyword>
<feature type="repeat" description="TPR" evidence="1">
    <location>
        <begin position="115"/>
        <end position="148"/>
    </location>
</feature>
<feature type="non-terminal residue" evidence="3">
    <location>
        <position position="1"/>
    </location>
</feature>